<dbReference type="Proteomes" id="UP000429232">
    <property type="component" value="Chromosome"/>
</dbReference>
<dbReference type="KEGG" id="mgik:GO620_000030"/>
<name>A0A7T7FAP6_9SPHI</name>
<proteinExistence type="predicted"/>
<dbReference type="EMBL" id="CP066775">
    <property type="protein sequence ID" value="QQL49874.1"/>
    <property type="molecule type" value="Genomic_DNA"/>
</dbReference>
<accession>A0A7T7FAP6</accession>
<organism evidence="1 2">
    <name type="scientific">Mucilaginibacter ginkgonis</name>
    <dbReference type="NCBI Taxonomy" id="2682091"/>
    <lineage>
        <taxon>Bacteria</taxon>
        <taxon>Pseudomonadati</taxon>
        <taxon>Bacteroidota</taxon>
        <taxon>Sphingobacteriia</taxon>
        <taxon>Sphingobacteriales</taxon>
        <taxon>Sphingobacteriaceae</taxon>
        <taxon>Mucilaginibacter</taxon>
    </lineage>
</organism>
<keyword evidence="2" id="KW-1185">Reference proteome</keyword>
<dbReference type="Pfam" id="PF14114">
    <property type="entry name" value="DUF4286"/>
    <property type="match status" value="1"/>
</dbReference>
<dbReference type="AlphaFoldDB" id="A0A7T7FAP6"/>
<evidence type="ECO:0000313" key="2">
    <source>
        <dbReference type="Proteomes" id="UP000429232"/>
    </source>
</evidence>
<sequence length="100" mass="11787">MIVYNETYLIDEDIHEQWLQWIKANHVPAVLNTGTFSDSKILKVLNSPNEGITYCVQFYTEDPAKYEDFMLYHLNPLSIAHNQAFENRFVVFNTLMQQLD</sequence>
<protein>
    <submittedName>
        <fullName evidence="1">DUF4286 family protein</fullName>
    </submittedName>
</protein>
<dbReference type="RefSeq" id="WP_198173501.1">
    <property type="nucleotide sequence ID" value="NZ_CP066775.1"/>
</dbReference>
<evidence type="ECO:0000313" key="1">
    <source>
        <dbReference type="EMBL" id="QQL49874.1"/>
    </source>
</evidence>
<gene>
    <name evidence="1" type="ORF">GO620_000030</name>
</gene>
<dbReference type="InterPro" id="IPR025563">
    <property type="entry name" value="DUF4286"/>
</dbReference>
<reference evidence="1 2" key="1">
    <citation type="submission" date="2020-12" db="EMBL/GenBank/DDBJ databases">
        <title>HMF7856_wgs.fasta genome submission.</title>
        <authorList>
            <person name="Kang H."/>
            <person name="Kim H."/>
            <person name="Joh K."/>
        </authorList>
    </citation>
    <scope>NUCLEOTIDE SEQUENCE [LARGE SCALE GENOMIC DNA]</scope>
    <source>
        <strain evidence="1 2">HMF7856</strain>
    </source>
</reference>